<evidence type="ECO:0000313" key="3">
    <source>
        <dbReference type="RefSeq" id="XP_057393619.1"/>
    </source>
</evidence>
<dbReference type="PANTHER" id="PTHR10226:SF8">
    <property type="entry name" value="A-KINASE ANCHOR PROTEIN 4"/>
    <property type="match status" value="1"/>
</dbReference>
<dbReference type="GeneID" id="103019580"/>
<organism evidence="2 3">
    <name type="scientific">Balaenoptera acutorostrata</name>
    <name type="common">Common minke whale</name>
    <name type="synonym">Balaena rostrata</name>
    <dbReference type="NCBI Taxonomy" id="9767"/>
    <lineage>
        <taxon>Eukaryota</taxon>
        <taxon>Metazoa</taxon>
        <taxon>Chordata</taxon>
        <taxon>Craniata</taxon>
        <taxon>Vertebrata</taxon>
        <taxon>Euteleostomi</taxon>
        <taxon>Mammalia</taxon>
        <taxon>Eutheria</taxon>
        <taxon>Laurasiatheria</taxon>
        <taxon>Artiodactyla</taxon>
        <taxon>Whippomorpha</taxon>
        <taxon>Cetacea</taxon>
        <taxon>Mysticeti</taxon>
        <taxon>Balaenopteridae</taxon>
        <taxon>Balaenoptera</taxon>
    </lineage>
</organism>
<accession>A0ABM3SUV4</accession>
<protein>
    <submittedName>
        <fullName evidence="3">A-kinase anchor protein 4</fullName>
    </submittedName>
</protein>
<evidence type="ECO:0000256" key="1">
    <source>
        <dbReference type="SAM" id="MobiDB-lite"/>
    </source>
</evidence>
<dbReference type="PANTHER" id="PTHR10226">
    <property type="entry name" value="A KINASE ANCHOR PROTEIN"/>
    <property type="match status" value="1"/>
</dbReference>
<evidence type="ECO:0000313" key="2">
    <source>
        <dbReference type="Proteomes" id="UP001652580"/>
    </source>
</evidence>
<feature type="region of interest" description="Disordered" evidence="1">
    <location>
        <begin position="173"/>
        <end position="206"/>
    </location>
</feature>
<dbReference type="RefSeq" id="XP_057393619.1">
    <property type="nucleotide sequence ID" value="XM_057537636.1"/>
</dbReference>
<proteinExistence type="predicted"/>
<keyword evidence="2" id="KW-1185">Reference proteome</keyword>
<feature type="compositionally biased region" description="Low complexity" evidence="1">
    <location>
        <begin position="173"/>
        <end position="186"/>
    </location>
</feature>
<dbReference type="InterPro" id="IPR008382">
    <property type="entry name" value="SPHK1-interactor_AKAP_110"/>
</dbReference>
<dbReference type="Proteomes" id="UP001652580">
    <property type="component" value="Chromosome X"/>
</dbReference>
<reference evidence="3" key="1">
    <citation type="submission" date="2025-08" db="UniProtKB">
        <authorList>
            <consortium name="RefSeq"/>
        </authorList>
    </citation>
    <scope>IDENTIFICATION</scope>
</reference>
<gene>
    <name evidence="3" type="primary">AKAP4</name>
</gene>
<sequence length="322" mass="35247">MSDNNIDWLHSHKSMCKVDLYSPIGQHDQDQKVICFVDVSTLNMEDKDSKDAAGSNSRGDLNLGSLEEEEIIVIKDTEKQDSPKMEIVCLFKRAPSNPGSVLNRLLSDLQKYTLCFQHALSPSSSSCRHKLGDTEGKCHKLPSGNCYRFYADQLKMDYVAKGPQGQHLEMTASKNTSNNQSPSTSPAKSPSNQRAVISPDGECSTDDPSFCVNRLSPLVIQMAHKKIKEKLEGGSKCLHHSIYPPSGDKGKNSPCSAVSKITSEMAHDAVEVTSAERRGLPEVSAKAAEKGYSVGDLPQEVMKFTKEQPRDEAVGNGLENNC</sequence>
<name>A0ABM3SUV4_BALAC</name>